<protein>
    <recommendedName>
        <fullName evidence="3">ABC transporter substrate-binding protein</fullName>
    </recommendedName>
</protein>
<dbReference type="EMBL" id="JAGGKV010000038">
    <property type="protein sequence ID" value="MBP1967666.1"/>
    <property type="molecule type" value="Genomic_DNA"/>
</dbReference>
<name>A0ABS4I9Q4_9BACL</name>
<keyword evidence="2" id="KW-1185">Reference proteome</keyword>
<reference evidence="1 2" key="1">
    <citation type="submission" date="2021-03" db="EMBL/GenBank/DDBJ databases">
        <title>Genomic Encyclopedia of Type Strains, Phase IV (KMG-IV): sequencing the most valuable type-strain genomes for metagenomic binning, comparative biology and taxonomic classification.</title>
        <authorList>
            <person name="Goeker M."/>
        </authorList>
    </citation>
    <scope>NUCLEOTIDE SEQUENCE [LARGE SCALE GENOMIC DNA]</scope>
    <source>
        <strain evidence="1 2">DSM 24950</strain>
    </source>
</reference>
<proteinExistence type="predicted"/>
<gene>
    <name evidence="1" type="ORF">J2Z65_006938</name>
</gene>
<sequence>MKLYKQKYEEMVKFLVPNVTDPLISQTYTEKGSELDKITKDARVKYIMGQIDEAGFKKLIGDWQAKGGDQIIKEYTDEYSKAKK</sequence>
<accession>A0ABS4I9Q4</accession>
<organism evidence="1 2">
    <name type="scientific">Paenibacillus aceris</name>
    <dbReference type="NCBI Taxonomy" id="869555"/>
    <lineage>
        <taxon>Bacteria</taxon>
        <taxon>Bacillati</taxon>
        <taxon>Bacillota</taxon>
        <taxon>Bacilli</taxon>
        <taxon>Bacillales</taxon>
        <taxon>Paenibacillaceae</taxon>
        <taxon>Paenibacillus</taxon>
    </lineage>
</organism>
<comment type="caution">
    <text evidence="1">The sequence shown here is derived from an EMBL/GenBank/DDBJ whole genome shotgun (WGS) entry which is preliminary data.</text>
</comment>
<dbReference type="Proteomes" id="UP001519344">
    <property type="component" value="Unassembled WGS sequence"/>
</dbReference>
<evidence type="ECO:0000313" key="1">
    <source>
        <dbReference type="EMBL" id="MBP1967666.1"/>
    </source>
</evidence>
<dbReference type="SUPFAM" id="SSF53850">
    <property type="entry name" value="Periplasmic binding protein-like II"/>
    <property type="match status" value="1"/>
</dbReference>
<dbReference type="RefSeq" id="WP_167062957.1">
    <property type="nucleotide sequence ID" value="NZ_JAAOZR010000025.1"/>
</dbReference>
<evidence type="ECO:0000313" key="2">
    <source>
        <dbReference type="Proteomes" id="UP001519344"/>
    </source>
</evidence>
<evidence type="ECO:0008006" key="3">
    <source>
        <dbReference type="Google" id="ProtNLM"/>
    </source>
</evidence>